<feature type="transmembrane region" description="Helical" evidence="1">
    <location>
        <begin position="21"/>
        <end position="48"/>
    </location>
</feature>
<dbReference type="InterPro" id="IPR003848">
    <property type="entry name" value="DUF218"/>
</dbReference>
<protein>
    <recommendedName>
        <fullName evidence="2">DUF218 domain-containing protein</fullName>
    </recommendedName>
</protein>
<dbReference type="GO" id="GO:0005886">
    <property type="term" value="C:plasma membrane"/>
    <property type="evidence" value="ECO:0007669"/>
    <property type="project" value="TreeGrafter"/>
</dbReference>
<keyword evidence="1" id="KW-0812">Transmembrane</keyword>
<dbReference type="PANTHER" id="PTHR30336:SF20">
    <property type="entry name" value="DUF218 DOMAIN-CONTAINING PROTEIN"/>
    <property type="match status" value="1"/>
</dbReference>
<dbReference type="RefSeq" id="WP_236640625.1">
    <property type="nucleotide sequence ID" value="NZ_CP045032.1"/>
</dbReference>
<evidence type="ECO:0000259" key="2">
    <source>
        <dbReference type="Pfam" id="PF02698"/>
    </source>
</evidence>
<keyword evidence="1" id="KW-1133">Transmembrane helix</keyword>
<gene>
    <name evidence="3" type="ORF">CUROG_03335</name>
</gene>
<dbReference type="KEGG" id="cuo:CUROG_03335"/>
<dbReference type="InterPro" id="IPR014729">
    <property type="entry name" value="Rossmann-like_a/b/a_fold"/>
</dbReference>
<dbReference type="PANTHER" id="PTHR30336">
    <property type="entry name" value="INNER MEMBRANE PROTEIN, PROBABLE PERMEASE"/>
    <property type="match status" value="1"/>
</dbReference>
<dbReference type="InterPro" id="IPR051599">
    <property type="entry name" value="Cell_Envelope_Assoc"/>
</dbReference>
<dbReference type="Pfam" id="PF02698">
    <property type="entry name" value="DUF218"/>
    <property type="match status" value="1"/>
</dbReference>
<keyword evidence="1" id="KW-0472">Membrane</keyword>
<feature type="domain" description="DUF218" evidence="2">
    <location>
        <begin position="57"/>
        <end position="198"/>
    </location>
</feature>
<evidence type="ECO:0000313" key="3">
    <source>
        <dbReference type="EMBL" id="QFQ02050.1"/>
    </source>
</evidence>
<evidence type="ECO:0000313" key="4">
    <source>
        <dbReference type="Proteomes" id="UP000326711"/>
    </source>
</evidence>
<accession>A0A5J6ZAT1</accession>
<dbReference type="EMBL" id="CP045032">
    <property type="protein sequence ID" value="QFQ02050.1"/>
    <property type="molecule type" value="Genomic_DNA"/>
</dbReference>
<name>A0A5J6ZAT1_9CORY</name>
<dbReference type="Gene3D" id="3.40.50.620">
    <property type="entry name" value="HUPs"/>
    <property type="match status" value="1"/>
</dbReference>
<reference evidence="4" key="1">
    <citation type="submission" date="2019-10" db="EMBL/GenBank/DDBJ databases">
        <title>Complete genome sequence of Corynebacterium urogenitalis DSM 108747, isolated from the genital tract of a cow.</title>
        <authorList>
            <person name="Ruckert C."/>
            <person name="Ballas P."/>
            <person name="Wagener K."/>
            <person name="Drillich M."/>
            <person name="Kaempfer P."/>
            <person name="Busse H.-J."/>
            <person name="Ehling-Schulz M."/>
        </authorList>
    </citation>
    <scope>NUCLEOTIDE SEQUENCE [LARGE SCALE GENOMIC DNA]</scope>
    <source>
        <strain evidence="4">LMM 1652</strain>
    </source>
</reference>
<sequence length="222" mass="24119">MEFFRTIGHMIFAAGSILWRSVVYVIMGTVLMAMLLAGATAAHVAVYAREDNRPSSDTILVLGAAQYDGRPSNWLAARLDHAADLYESGVAPTIVTVGGSKPGDRFTEAEAGKNYLIDKRGIPEGDIIAIGEGVDTLTSAYAFKNMSDTYGWSTSVVVTDPAHSLRATEMVRDQGIDASGSPTRTGPQVDFNRYLHETGGLLYYEGVESERDNFRDFVKQVL</sequence>
<dbReference type="Proteomes" id="UP000326711">
    <property type="component" value="Chromosome"/>
</dbReference>
<evidence type="ECO:0000256" key="1">
    <source>
        <dbReference type="SAM" id="Phobius"/>
    </source>
</evidence>
<dbReference type="AlphaFoldDB" id="A0A5J6ZAT1"/>
<keyword evidence="4" id="KW-1185">Reference proteome</keyword>
<organism evidence="3 4">
    <name type="scientific">Corynebacterium urogenitale</name>
    <dbReference type="NCBI Taxonomy" id="2487892"/>
    <lineage>
        <taxon>Bacteria</taxon>
        <taxon>Bacillati</taxon>
        <taxon>Actinomycetota</taxon>
        <taxon>Actinomycetes</taxon>
        <taxon>Mycobacteriales</taxon>
        <taxon>Corynebacteriaceae</taxon>
        <taxon>Corynebacterium</taxon>
    </lineage>
</organism>
<proteinExistence type="predicted"/>
<dbReference type="CDD" id="cd06259">
    <property type="entry name" value="YdcF-like"/>
    <property type="match status" value="1"/>
</dbReference>